<evidence type="ECO:0000259" key="6">
    <source>
        <dbReference type="PROSITE" id="PS50885"/>
    </source>
</evidence>
<evidence type="ECO:0000313" key="8">
    <source>
        <dbReference type="Proteomes" id="UP001515780"/>
    </source>
</evidence>
<dbReference type="RefSeq" id="WP_034831105.1">
    <property type="nucleotide sequence ID" value="NZ_VWXC01000038.1"/>
</dbReference>
<dbReference type="SMART" id="SM00304">
    <property type="entry name" value="HAMP"/>
    <property type="match status" value="1"/>
</dbReference>
<evidence type="ECO:0000313" key="7">
    <source>
        <dbReference type="EMBL" id="NIG22305.1"/>
    </source>
</evidence>
<proteinExistence type="inferred from homology"/>
<dbReference type="PANTHER" id="PTHR43531:SF14">
    <property type="entry name" value="METHYL-ACCEPTING CHEMOTAXIS PROTEIN I-RELATED"/>
    <property type="match status" value="1"/>
</dbReference>
<reference evidence="7 8" key="1">
    <citation type="journal article" date="2019" name="bioRxiv">
        <title>Bacteria contribute to plant secondary compound degradation in a generalist herbivore system.</title>
        <authorList>
            <person name="Francoeur C.B."/>
            <person name="Khadempour L."/>
            <person name="Moreira-Soto R.D."/>
            <person name="Gotting K."/>
            <person name="Book A.J."/>
            <person name="Pinto-Tomas A.A."/>
            <person name="Keefover-Ring K."/>
            <person name="Currie C.R."/>
        </authorList>
    </citation>
    <scope>NUCLEOTIDE SEQUENCE [LARGE SCALE GENOMIC DNA]</scope>
    <source>
        <strain evidence="7">Al-1710</strain>
    </source>
</reference>
<gene>
    <name evidence="7" type="ORF">F3J37_27020</name>
</gene>
<evidence type="ECO:0000259" key="5">
    <source>
        <dbReference type="PROSITE" id="PS50111"/>
    </source>
</evidence>
<dbReference type="SMART" id="SM00283">
    <property type="entry name" value="MA"/>
    <property type="match status" value="1"/>
</dbReference>
<dbReference type="SUPFAM" id="SSF58104">
    <property type="entry name" value="Methyl-accepting chemotaxis protein (MCP) signaling domain"/>
    <property type="match status" value="1"/>
</dbReference>
<feature type="domain" description="HAMP" evidence="6">
    <location>
        <begin position="210"/>
        <end position="263"/>
    </location>
</feature>
<dbReference type="PANTHER" id="PTHR43531">
    <property type="entry name" value="PROTEIN ICFG"/>
    <property type="match status" value="1"/>
</dbReference>
<dbReference type="EMBL" id="VWXC01000038">
    <property type="protein sequence ID" value="NIG22305.1"/>
    <property type="molecule type" value="Genomic_DNA"/>
</dbReference>
<keyword evidence="3" id="KW-0807">Transducer</keyword>
<dbReference type="PROSITE" id="PS50111">
    <property type="entry name" value="CHEMOTAXIS_TRANSDUC_2"/>
    <property type="match status" value="1"/>
</dbReference>
<dbReference type="PROSITE" id="PS50885">
    <property type="entry name" value="HAMP"/>
    <property type="match status" value="1"/>
</dbReference>
<keyword evidence="8" id="KW-1185">Reference proteome</keyword>
<evidence type="ECO:0000256" key="3">
    <source>
        <dbReference type="PROSITE-ProRule" id="PRU00284"/>
    </source>
</evidence>
<keyword evidence="4" id="KW-0472">Membrane</keyword>
<organism evidence="7 8">
    <name type="scientific">Candidatus Pantoea communis</name>
    <dbReference type="NCBI Taxonomy" id="2608354"/>
    <lineage>
        <taxon>Bacteria</taxon>
        <taxon>Pseudomonadati</taxon>
        <taxon>Pseudomonadota</taxon>
        <taxon>Gammaproteobacteria</taxon>
        <taxon>Enterobacterales</taxon>
        <taxon>Erwiniaceae</taxon>
        <taxon>Pantoea</taxon>
    </lineage>
</organism>
<name>A0ABX0RXJ9_9GAMM</name>
<dbReference type="InterPro" id="IPR003660">
    <property type="entry name" value="HAMP_dom"/>
</dbReference>
<keyword evidence="1" id="KW-0488">Methylation</keyword>
<dbReference type="InterPro" id="IPR051310">
    <property type="entry name" value="MCP_chemotaxis"/>
</dbReference>
<comment type="similarity">
    <text evidence="2">Belongs to the methyl-accepting chemotaxis (MCP) protein family.</text>
</comment>
<keyword evidence="4" id="KW-0812">Transmembrane</keyword>
<feature type="domain" description="Methyl-accepting transducer" evidence="5">
    <location>
        <begin position="268"/>
        <end position="497"/>
    </location>
</feature>
<feature type="transmembrane region" description="Helical" evidence="4">
    <location>
        <begin position="7"/>
        <end position="32"/>
    </location>
</feature>
<dbReference type="InterPro" id="IPR024478">
    <property type="entry name" value="HlyB_4HB_MCP"/>
</dbReference>
<evidence type="ECO:0000256" key="2">
    <source>
        <dbReference type="ARBA" id="ARBA00029447"/>
    </source>
</evidence>
<evidence type="ECO:0000256" key="4">
    <source>
        <dbReference type="SAM" id="Phobius"/>
    </source>
</evidence>
<keyword evidence="4" id="KW-1133">Transmembrane helix</keyword>
<dbReference type="Pfam" id="PF12729">
    <property type="entry name" value="4HB_MCP_1"/>
    <property type="match status" value="1"/>
</dbReference>
<dbReference type="CDD" id="cd11386">
    <property type="entry name" value="MCP_signal"/>
    <property type="match status" value="1"/>
</dbReference>
<dbReference type="InterPro" id="IPR004089">
    <property type="entry name" value="MCPsignal_dom"/>
</dbReference>
<dbReference type="Proteomes" id="UP001515780">
    <property type="component" value="Unassembled WGS sequence"/>
</dbReference>
<evidence type="ECO:0000256" key="1">
    <source>
        <dbReference type="ARBA" id="ARBA00022481"/>
    </source>
</evidence>
<dbReference type="Gene3D" id="1.10.287.950">
    <property type="entry name" value="Methyl-accepting chemotaxis protein"/>
    <property type="match status" value="1"/>
</dbReference>
<dbReference type="CDD" id="cd06225">
    <property type="entry name" value="HAMP"/>
    <property type="match status" value="1"/>
</dbReference>
<comment type="caution">
    <text evidence="7">The sequence shown here is derived from an EMBL/GenBank/DDBJ whole genome shotgun (WGS) entry which is preliminary data.</text>
</comment>
<dbReference type="Pfam" id="PF00672">
    <property type="entry name" value="HAMP"/>
    <property type="match status" value="1"/>
</dbReference>
<accession>A0ABX0RXJ9</accession>
<protein>
    <submittedName>
        <fullName evidence="7">HAMP domain-containing protein</fullName>
    </submittedName>
</protein>
<feature type="transmembrane region" description="Helical" evidence="4">
    <location>
        <begin position="187"/>
        <end position="210"/>
    </location>
</feature>
<sequence length="553" mass="59300">MTITQRLLLTFSLLSASLVAMVIVAVMVAGGFQSRFQYVQENTVPSLLDLGKLVDGSNSLIIWLYRHQSATDPRRQAEVEKKIDEAISNIKSLNNYYLNNDISNEEDRQLTERAFSTIKQVESSLPEFLAGSRAQNDAIALGALQSNNGIGEAARQLIAGYQKQLKLNVDIGSTLRQENDRTYQVTVWSLIGGSALAIAILAFFALKTVFGIRGQLNGMRQTMENASHRLDLTLRVDESRRDEIGLTAKAFNHLIENVSASLSKVEASSQSVSTASAQIAAGNEDLSSRTEEQAASLEQTAASMSQLSETVRQTAENTQLASQLAKNARDISEDSAGRVRTLLDTMGDIRGSSAKITDIIGLIEGIAFQTNILALNAAVEAARAGEQGRGFAVVAGEVRNLAQRSSSSAREIKGLIELSMGFVEAGSTQAEGVGENMSRMNDAVRQVADLVDEISVAGSEQSQGIGQVHIAVNQMDDVTQQNAALVEEASAASRSLMEQAAALNRLVSNFTLVPDSGQAGTLDAQAVRPIRRAALLRPTPAVAAVGDDNWKSF</sequence>
<dbReference type="Pfam" id="PF00015">
    <property type="entry name" value="MCPsignal"/>
    <property type="match status" value="1"/>
</dbReference>